<comment type="catalytic activity">
    <reaction evidence="4 6">
        <text>L-aspartyl-tRNA(Asn) + L-glutamine + ATP + H2O = L-asparaginyl-tRNA(Asn) + L-glutamate + ADP + phosphate + 2 H(+)</text>
        <dbReference type="Rhea" id="RHEA:14513"/>
        <dbReference type="Rhea" id="RHEA-COMP:9674"/>
        <dbReference type="Rhea" id="RHEA-COMP:9677"/>
        <dbReference type="ChEBI" id="CHEBI:15377"/>
        <dbReference type="ChEBI" id="CHEBI:15378"/>
        <dbReference type="ChEBI" id="CHEBI:29985"/>
        <dbReference type="ChEBI" id="CHEBI:30616"/>
        <dbReference type="ChEBI" id="CHEBI:43474"/>
        <dbReference type="ChEBI" id="CHEBI:58359"/>
        <dbReference type="ChEBI" id="CHEBI:78515"/>
        <dbReference type="ChEBI" id="CHEBI:78516"/>
        <dbReference type="ChEBI" id="CHEBI:456216"/>
    </reaction>
</comment>
<dbReference type="Proteomes" id="UP001235840">
    <property type="component" value="Unassembled WGS sequence"/>
</dbReference>
<dbReference type="GO" id="GO:0050566">
    <property type="term" value="F:asparaginyl-tRNA synthase (glutamine-hydrolyzing) activity"/>
    <property type="evidence" value="ECO:0007669"/>
    <property type="project" value="UniProtKB-EC"/>
</dbReference>
<evidence type="ECO:0000313" key="9">
    <source>
        <dbReference type="Proteomes" id="UP001235840"/>
    </source>
</evidence>
<sequence length="97" mass="11044">MSTITKKDVEHVAHLARLELSGEEVQTFTEQLDSILTFAEKLNELDTENVEPTTHVRDITNAVRKDEIRPSLTAEEALKNTEEHKEQQVKVPSVFES</sequence>
<name>A0ABT9W1X0_9BACI</name>
<reference evidence="8 9" key="1">
    <citation type="submission" date="2023-07" db="EMBL/GenBank/DDBJ databases">
        <title>Genomic Encyclopedia of Type Strains, Phase IV (KMG-IV): sequencing the most valuable type-strain genomes for metagenomic binning, comparative biology and taxonomic classification.</title>
        <authorList>
            <person name="Goeker M."/>
        </authorList>
    </citation>
    <scope>NUCLEOTIDE SEQUENCE [LARGE SCALE GENOMIC DNA]</scope>
    <source>
        <strain evidence="8 9">DSM 12751</strain>
    </source>
</reference>
<dbReference type="EC" id="6.3.5.-" evidence="6"/>
<evidence type="ECO:0000256" key="4">
    <source>
        <dbReference type="ARBA" id="ARBA00047380"/>
    </source>
</evidence>
<keyword evidence="6" id="KW-0547">Nucleotide-binding</keyword>
<dbReference type="Pfam" id="PF02686">
    <property type="entry name" value="GatC"/>
    <property type="match status" value="1"/>
</dbReference>
<evidence type="ECO:0000256" key="1">
    <source>
        <dbReference type="ARBA" id="ARBA00010757"/>
    </source>
</evidence>
<comment type="function">
    <text evidence="3 6">Allows the formation of correctly charged Asn-tRNA(Asn) or Gln-tRNA(Gln) through the transamidation of misacylated Asp-tRNA(Asn) or Glu-tRNA(Gln) in organisms which lack either or both of asparaginyl-tRNA or glutaminyl-tRNA synthetases. The reaction takes place in the presence of glutamine and ATP through an activated phospho-Asp-tRNA(Asn) or phospho-Glu-tRNA(Gln).</text>
</comment>
<evidence type="ECO:0000256" key="5">
    <source>
        <dbReference type="ARBA" id="ARBA00047913"/>
    </source>
</evidence>
<dbReference type="InterPro" id="IPR003837">
    <property type="entry name" value="GatC"/>
</dbReference>
<protein>
    <recommendedName>
        <fullName evidence="6">Aspartyl/glutamyl-tRNA(Asn/Gln) amidotransferase subunit C</fullName>
        <shortName evidence="6">Asp/Glu-ADT subunit C</shortName>
        <ecNumber evidence="6">6.3.5.-</ecNumber>
    </recommendedName>
</protein>
<dbReference type="PANTHER" id="PTHR15004:SF0">
    <property type="entry name" value="GLUTAMYL-TRNA(GLN) AMIDOTRANSFERASE SUBUNIT C, MITOCHONDRIAL"/>
    <property type="match status" value="1"/>
</dbReference>
<comment type="caution">
    <text evidence="8">The sequence shown here is derived from an EMBL/GenBank/DDBJ whole genome shotgun (WGS) entry which is preliminary data.</text>
</comment>
<comment type="subunit">
    <text evidence="2 6">Heterotrimer of A, B and C subunits.</text>
</comment>
<dbReference type="PANTHER" id="PTHR15004">
    <property type="entry name" value="GLUTAMYL-TRNA(GLN) AMIDOTRANSFERASE SUBUNIT C, MITOCHONDRIAL"/>
    <property type="match status" value="1"/>
</dbReference>
<evidence type="ECO:0000256" key="7">
    <source>
        <dbReference type="SAM" id="MobiDB-lite"/>
    </source>
</evidence>
<dbReference type="SUPFAM" id="SSF141000">
    <property type="entry name" value="Glu-tRNAGln amidotransferase C subunit"/>
    <property type="match status" value="1"/>
</dbReference>
<evidence type="ECO:0000256" key="2">
    <source>
        <dbReference type="ARBA" id="ARBA00011123"/>
    </source>
</evidence>
<evidence type="ECO:0000256" key="3">
    <source>
        <dbReference type="ARBA" id="ARBA00024799"/>
    </source>
</evidence>
<dbReference type="HAMAP" id="MF_00122">
    <property type="entry name" value="GatC"/>
    <property type="match status" value="1"/>
</dbReference>
<keyword evidence="6 8" id="KW-0436">Ligase</keyword>
<feature type="compositionally biased region" description="Basic and acidic residues" evidence="7">
    <location>
        <begin position="76"/>
        <end position="88"/>
    </location>
</feature>
<keyword evidence="6" id="KW-0067">ATP-binding</keyword>
<proteinExistence type="inferred from homology"/>
<comment type="similarity">
    <text evidence="1 6">Belongs to the GatC family.</text>
</comment>
<gene>
    <name evidence="6" type="primary">gatC</name>
    <name evidence="8" type="ORF">J2S11_003181</name>
</gene>
<evidence type="ECO:0000256" key="6">
    <source>
        <dbReference type="HAMAP-Rule" id="MF_00122"/>
    </source>
</evidence>
<comment type="catalytic activity">
    <reaction evidence="5 6">
        <text>L-glutamyl-tRNA(Gln) + L-glutamine + ATP + H2O = L-glutaminyl-tRNA(Gln) + L-glutamate + ADP + phosphate + H(+)</text>
        <dbReference type="Rhea" id="RHEA:17521"/>
        <dbReference type="Rhea" id="RHEA-COMP:9681"/>
        <dbReference type="Rhea" id="RHEA-COMP:9684"/>
        <dbReference type="ChEBI" id="CHEBI:15377"/>
        <dbReference type="ChEBI" id="CHEBI:15378"/>
        <dbReference type="ChEBI" id="CHEBI:29985"/>
        <dbReference type="ChEBI" id="CHEBI:30616"/>
        <dbReference type="ChEBI" id="CHEBI:43474"/>
        <dbReference type="ChEBI" id="CHEBI:58359"/>
        <dbReference type="ChEBI" id="CHEBI:78520"/>
        <dbReference type="ChEBI" id="CHEBI:78521"/>
        <dbReference type="ChEBI" id="CHEBI:456216"/>
    </reaction>
</comment>
<dbReference type="RefSeq" id="WP_307396064.1">
    <property type="nucleotide sequence ID" value="NZ_BAAADK010000014.1"/>
</dbReference>
<accession>A0ABT9W1X0</accession>
<keyword evidence="9" id="KW-1185">Reference proteome</keyword>
<dbReference type="GO" id="GO:0050567">
    <property type="term" value="F:glutaminyl-tRNA synthase (glutamine-hydrolyzing) activity"/>
    <property type="evidence" value="ECO:0007669"/>
    <property type="project" value="UniProtKB-EC"/>
</dbReference>
<evidence type="ECO:0000313" key="8">
    <source>
        <dbReference type="EMBL" id="MDQ0167256.1"/>
    </source>
</evidence>
<dbReference type="InterPro" id="IPR036113">
    <property type="entry name" value="Asp/Glu-ADT_sf_sub_c"/>
</dbReference>
<dbReference type="NCBIfam" id="TIGR00135">
    <property type="entry name" value="gatC"/>
    <property type="match status" value="1"/>
</dbReference>
<dbReference type="Gene3D" id="1.10.20.60">
    <property type="entry name" value="Glu-tRNAGln amidotransferase C subunit, N-terminal domain"/>
    <property type="match status" value="1"/>
</dbReference>
<feature type="region of interest" description="Disordered" evidence="7">
    <location>
        <begin position="75"/>
        <end position="97"/>
    </location>
</feature>
<organism evidence="8 9">
    <name type="scientific">Caldalkalibacillus horti</name>
    <dbReference type="NCBI Taxonomy" id="77523"/>
    <lineage>
        <taxon>Bacteria</taxon>
        <taxon>Bacillati</taxon>
        <taxon>Bacillota</taxon>
        <taxon>Bacilli</taxon>
        <taxon>Bacillales</taxon>
        <taxon>Bacillaceae</taxon>
        <taxon>Caldalkalibacillus</taxon>
    </lineage>
</organism>
<keyword evidence="6" id="KW-0648">Protein biosynthesis</keyword>
<dbReference type="EMBL" id="JAUSTY010000014">
    <property type="protein sequence ID" value="MDQ0167256.1"/>
    <property type="molecule type" value="Genomic_DNA"/>
</dbReference>